<feature type="transmembrane region" description="Helical" evidence="2">
    <location>
        <begin position="12"/>
        <end position="31"/>
    </location>
</feature>
<evidence type="ECO:0000256" key="2">
    <source>
        <dbReference type="SAM" id="Phobius"/>
    </source>
</evidence>
<dbReference type="STRING" id="1484053.SAMN05444274_104217"/>
<dbReference type="GO" id="GO:0016787">
    <property type="term" value="F:hydrolase activity"/>
    <property type="evidence" value="ECO:0007669"/>
    <property type="project" value="UniProtKB-KW"/>
</dbReference>
<dbReference type="InterPro" id="IPR029018">
    <property type="entry name" value="Hex-like_dom2"/>
</dbReference>
<evidence type="ECO:0000313" key="3">
    <source>
        <dbReference type="EMBL" id="SHF26211.1"/>
    </source>
</evidence>
<organism evidence="3 4">
    <name type="scientific">Mariniphaga anaerophila</name>
    <dbReference type="NCBI Taxonomy" id="1484053"/>
    <lineage>
        <taxon>Bacteria</taxon>
        <taxon>Pseudomonadati</taxon>
        <taxon>Bacteroidota</taxon>
        <taxon>Bacteroidia</taxon>
        <taxon>Marinilabiliales</taxon>
        <taxon>Prolixibacteraceae</taxon>
        <taxon>Mariniphaga</taxon>
    </lineage>
</organism>
<dbReference type="Proteomes" id="UP000184164">
    <property type="component" value="Unassembled WGS sequence"/>
</dbReference>
<dbReference type="AlphaFoldDB" id="A0A1M5A7C2"/>
<evidence type="ECO:0008006" key="5">
    <source>
        <dbReference type="Google" id="ProtNLM"/>
    </source>
</evidence>
<keyword evidence="2" id="KW-0812">Transmembrane</keyword>
<dbReference type="EMBL" id="FQUM01000004">
    <property type="protein sequence ID" value="SHF26211.1"/>
    <property type="molecule type" value="Genomic_DNA"/>
</dbReference>
<keyword evidence="2" id="KW-0472">Membrane</keyword>
<evidence type="ECO:0000313" key="4">
    <source>
        <dbReference type="Proteomes" id="UP000184164"/>
    </source>
</evidence>
<accession>A0A1M5A7C2</accession>
<dbReference type="OrthoDB" id="8727830at2"/>
<keyword evidence="4" id="KW-1185">Reference proteome</keyword>
<keyword evidence="2" id="KW-1133">Transmembrane helix</keyword>
<name>A0A1M5A7C2_9BACT</name>
<reference evidence="4" key="1">
    <citation type="submission" date="2016-11" db="EMBL/GenBank/DDBJ databases">
        <authorList>
            <person name="Varghese N."/>
            <person name="Submissions S."/>
        </authorList>
    </citation>
    <scope>NUCLEOTIDE SEQUENCE [LARGE SCALE GENOMIC DNA]</scope>
    <source>
        <strain evidence="4">DSM 26910</strain>
    </source>
</reference>
<evidence type="ECO:0000256" key="1">
    <source>
        <dbReference type="ARBA" id="ARBA00022801"/>
    </source>
</evidence>
<proteinExistence type="predicted"/>
<sequence length="776" mass="88923">MGKIIKSKPARFLPVIFFLMVFSIPLQARYVNFTNSAIYYPYASSEKTILAAQMLHDEIARRTGIHLPMGTNPESFNTPAIIVGLETEISLLQKEFGSALRELQAAAPEGYKIVMLPGEKTMLIAGHDERGVMYGIGYLLRKMELRNEDIKVPLLSVSSSPMSQIRGHHISYHFTSDSMSQEKSLYEQYLRELIYFGLNHVSVSSPAEAQLALKYGMDISMYMANLGDDFQSTEGIRKELEKREAIFRNMPKLNEIFVPGGDPGDLEPDVLFSWLEKLAPVLLKYHPDARIWVSPQNNNKGKATAEWYQSFFEHVNRDYSWFGGVVFGPWTRVPLEEIREIVNERIPIRRFPDITHLFGCQYPAPELDWVFAHTLSRMSIQPRPEGFKHIHNLYANIVVGARPYSEGNSDDVNKFVWSDQDWNSNTPAIETLRDYARLFIGPDYTESIAQGILALEKNLKGQLIDNDNIEKTLLQWQEMERTAEPEVLQNPRFQLGLIRAYYDAYQKQRLMYENVLEYRAMEALRNAGKLGTLQVIEQATKVLNEASVHPVGGDYKLKINELYNSLFRGASPRWMSEFQKCEFVERIDVPLNNSEWLLSQFDRIKNTSGEPEQLQMVYEILNRTNPGPGGFYDNLGTEASFSRVKAKKKAEEDPGTHFYPRRNYIRGVVPMPVSWKVQMATLYEEPLVLVYENLDPNSEYKIRINYTGGIGRGQSKMKLIANGEYIVHDFIDTEGKPIQEFNLPKEAYSEGKMELSWTCGKGERGAPVAEVWIIKK</sequence>
<gene>
    <name evidence="3" type="ORF">SAMN05444274_104217</name>
</gene>
<dbReference type="SUPFAM" id="SSF55545">
    <property type="entry name" value="beta-N-acetylhexosaminidase-like domain"/>
    <property type="match status" value="1"/>
</dbReference>
<dbReference type="GO" id="GO:0005975">
    <property type="term" value="P:carbohydrate metabolic process"/>
    <property type="evidence" value="ECO:0007669"/>
    <property type="project" value="UniProtKB-ARBA"/>
</dbReference>
<dbReference type="Gene3D" id="3.30.379.10">
    <property type="entry name" value="Chitobiase/beta-hexosaminidase domain 2-like"/>
    <property type="match status" value="1"/>
</dbReference>
<protein>
    <recommendedName>
        <fullName evidence="5">Alpha glucuronidase N-terminal domain-containing protein</fullName>
    </recommendedName>
</protein>
<keyword evidence="1" id="KW-0378">Hydrolase</keyword>
<dbReference type="RefSeq" id="WP_073001248.1">
    <property type="nucleotide sequence ID" value="NZ_FQUM01000004.1"/>
</dbReference>